<gene>
    <name evidence="1" type="primary">AVEN_261801_1</name>
    <name evidence="1" type="ORF">NPIL_31131</name>
</gene>
<evidence type="ECO:0000313" key="2">
    <source>
        <dbReference type="Proteomes" id="UP000887013"/>
    </source>
</evidence>
<organism evidence="1 2">
    <name type="scientific">Nephila pilipes</name>
    <name type="common">Giant wood spider</name>
    <name type="synonym">Nephila maculata</name>
    <dbReference type="NCBI Taxonomy" id="299642"/>
    <lineage>
        <taxon>Eukaryota</taxon>
        <taxon>Metazoa</taxon>
        <taxon>Ecdysozoa</taxon>
        <taxon>Arthropoda</taxon>
        <taxon>Chelicerata</taxon>
        <taxon>Arachnida</taxon>
        <taxon>Araneae</taxon>
        <taxon>Araneomorphae</taxon>
        <taxon>Entelegynae</taxon>
        <taxon>Araneoidea</taxon>
        <taxon>Nephilidae</taxon>
        <taxon>Nephila</taxon>
    </lineage>
</organism>
<dbReference type="EMBL" id="BMAW01041948">
    <property type="protein sequence ID" value="GFS31604.1"/>
    <property type="molecule type" value="Genomic_DNA"/>
</dbReference>
<dbReference type="OrthoDB" id="6428253at2759"/>
<proteinExistence type="predicted"/>
<accession>A0A8X6J3M8</accession>
<protein>
    <submittedName>
        <fullName evidence="1">Uncharacterized protein</fullName>
    </submittedName>
</protein>
<sequence length="465" mass="54170">MPTIGKWPLLERDVPETTNLVVHCQDTKDCEAHHICLNHACVPQLLRGEECYPETGEWTLVSVQGKSLAACICKYPQFINQKHYGGNCDVDVACRPYGHFNLHTEQCDCLDGFVSLNQPHPACQKLTVVERMMHESCEPDEVHVRHVQPSDGLTAGYLRRHQNKKCFKRPCTFNAFTGQTLKKARYEEGIGCVCDPTLGQFGVRVEDLQDYVRGPGYNARASIFQTPLEHPIPVQVVSYFYLMQRAPVTYLQYESLNASNVIAPLRSVLEEGSLEIGQEFPYDYMQVFFRERQHFTGKIRQFTYNEIFYERYPSHFSRKPSPMEWCRFMSRHLKEVFLPAEWSFNLLYQFPVCYIGKHDQAVPEQYRGRYVSNPLHLTYRPHGDPQLYNGVVLKYNRGEWTLDFASEYKINTYRSVVNSHMVPFLNDPIIEMLEQGYMSKIPIDEQNTLYRTQEADRRVHNEPTF</sequence>
<evidence type="ECO:0000313" key="1">
    <source>
        <dbReference type="EMBL" id="GFS31604.1"/>
    </source>
</evidence>
<comment type="caution">
    <text evidence="1">The sequence shown here is derived from an EMBL/GenBank/DDBJ whole genome shotgun (WGS) entry which is preliminary data.</text>
</comment>
<name>A0A8X6J3M8_NEPPI</name>
<dbReference type="Proteomes" id="UP000887013">
    <property type="component" value="Unassembled WGS sequence"/>
</dbReference>
<reference evidence="1" key="1">
    <citation type="submission" date="2020-08" db="EMBL/GenBank/DDBJ databases">
        <title>Multicomponent nature underlies the extraordinary mechanical properties of spider dragline silk.</title>
        <authorList>
            <person name="Kono N."/>
            <person name="Nakamura H."/>
            <person name="Mori M."/>
            <person name="Yoshida Y."/>
            <person name="Ohtoshi R."/>
            <person name="Malay A.D."/>
            <person name="Moran D.A.P."/>
            <person name="Tomita M."/>
            <person name="Numata K."/>
            <person name="Arakawa K."/>
        </authorList>
    </citation>
    <scope>NUCLEOTIDE SEQUENCE</scope>
</reference>
<dbReference type="Pfam" id="PF05092">
    <property type="entry name" value="PIF"/>
    <property type="match status" value="1"/>
</dbReference>
<dbReference type="AlphaFoldDB" id="A0A8X6J3M8"/>
<keyword evidence="2" id="KW-1185">Reference proteome</keyword>
<dbReference type="InterPro" id="IPR007784">
    <property type="entry name" value="PIR"/>
</dbReference>